<evidence type="ECO:0000313" key="1">
    <source>
        <dbReference type="EMBL" id="ETO66962.1"/>
    </source>
</evidence>
<comment type="caution">
    <text evidence="1">The sequence shown here is derived from an EMBL/GenBank/DDBJ whole genome shotgun (WGS) entry which is preliminary data.</text>
</comment>
<name>A0A080ZK01_PHYNI</name>
<accession>A0A080ZK01</accession>
<gene>
    <name evidence="1" type="ORF">F444_15989</name>
</gene>
<proteinExistence type="predicted"/>
<reference evidence="1 2" key="1">
    <citation type="submission" date="2013-11" db="EMBL/GenBank/DDBJ databases">
        <title>The Genome Sequence of Phytophthora parasitica P1976.</title>
        <authorList>
            <consortium name="The Broad Institute Genomics Platform"/>
            <person name="Russ C."/>
            <person name="Tyler B."/>
            <person name="Panabieres F."/>
            <person name="Shan W."/>
            <person name="Tripathy S."/>
            <person name="Grunwald N."/>
            <person name="Machado M."/>
            <person name="Johnson C.S."/>
            <person name="Walker B."/>
            <person name="Young S."/>
            <person name="Zeng Q."/>
            <person name="Gargeya S."/>
            <person name="Fitzgerald M."/>
            <person name="Haas B."/>
            <person name="Abouelleil A."/>
            <person name="Allen A.W."/>
            <person name="Alvarado L."/>
            <person name="Arachchi H.M."/>
            <person name="Berlin A.M."/>
            <person name="Chapman S.B."/>
            <person name="Gainer-Dewar J."/>
            <person name="Goldberg J."/>
            <person name="Griggs A."/>
            <person name="Gujja S."/>
            <person name="Hansen M."/>
            <person name="Howarth C."/>
            <person name="Imamovic A."/>
            <person name="Ireland A."/>
            <person name="Larimer J."/>
            <person name="McCowan C."/>
            <person name="Murphy C."/>
            <person name="Pearson M."/>
            <person name="Poon T.W."/>
            <person name="Priest M."/>
            <person name="Roberts A."/>
            <person name="Saif S."/>
            <person name="Shea T."/>
            <person name="Sisk P."/>
            <person name="Sykes S."/>
            <person name="Wortman J."/>
            <person name="Nusbaum C."/>
            <person name="Birren B."/>
        </authorList>
    </citation>
    <scope>NUCLEOTIDE SEQUENCE [LARGE SCALE GENOMIC DNA]</scope>
    <source>
        <strain evidence="1 2">P1976</strain>
    </source>
</reference>
<dbReference type="Proteomes" id="UP000028582">
    <property type="component" value="Unassembled WGS sequence"/>
</dbReference>
<organism evidence="1 2">
    <name type="scientific">Phytophthora nicotianae P1976</name>
    <dbReference type="NCBI Taxonomy" id="1317066"/>
    <lineage>
        <taxon>Eukaryota</taxon>
        <taxon>Sar</taxon>
        <taxon>Stramenopiles</taxon>
        <taxon>Oomycota</taxon>
        <taxon>Peronosporomycetes</taxon>
        <taxon>Peronosporales</taxon>
        <taxon>Peronosporaceae</taxon>
        <taxon>Phytophthora</taxon>
    </lineage>
</organism>
<dbReference type="EMBL" id="ANJA01002942">
    <property type="protein sequence ID" value="ETO66962.1"/>
    <property type="molecule type" value="Genomic_DNA"/>
</dbReference>
<evidence type="ECO:0000313" key="2">
    <source>
        <dbReference type="Proteomes" id="UP000028582"/>
    </source>
</evidence>
<dbReference type="AlphaFoldDB" id="A0A080ZK01"/>
<protein>
    <submittedName>
        <fullName evidence="1">Uncharacterized protein</fullName>
    </submittedName>
</protein>
<sequence>MTRLQKDKSLYTRQDGDVDCHERMVVEEARESPREKILAVACCNELSTCPLLRLTYLLK</sequence>